<dbReference type="InterPro" id="IPR036388">
    <property type="entry name" value="WH-like_DNA-bd_sf"/>
</dbReference>
<dbReference type="eggNOG" id="arCOG00377">
    <property type="taxonomic scope" value="Archaea"/>
</dbReference>
<keyword evidence="1" id="KW-0812">Transmembrane</keyword>
<evidence type="ECO:0000313" key="3">
    <source>
        <dbReference type="EMBL" id="ADB57947.1"/>
    </source>
</evidence>
<dbReference type="OrthoDB" id="147932at2157"/>
<dbReference type="RefSeq" id="WP_012940283.1">
    <property type="nucleotide sequence ID" value="NC_013741.1"/>
</dbReference>
<dbReference type="AlphaFoldDB" id="D2RI22"/>
<dbReference type="PaxDb" id="572546-Arcpr_0884"/>
<feature type="domain" description="DUF7343" evidence="2">
    <location>
        <begin position="160"/>
        <end position="218"/>
    </location>
</feature>
<dbReference type="Gene3D" id="1.10.10.10">
    <property type="entry name" value="Winged helix-like DNA-binding domain superfamily/Winged helix DNA-binding domain"/>
    <property type="match status" value="1"/>
</dbReference>
<keyword evidence="4" id="KW-1185">Reference proteome</keyword>
<accession>D2RI22</accession>
<name>D2RI22_ARCPA</name>
<feature type="transmembrane region" description="Helical" evidence="1">
    <location>
        <begin position="121"/>
        <end position="141"/>
    </location>
</feature>
<dbReference type="InterPro" id="IPR055767">
    <property type="entry name" value="DUF7343"/>
</dbReference>
<gene>
    <name evidence="3" type="ordered locus">Arcpr_0884</name>
</gene>
<dbReference type="KEGG" id="apo:Arcpr_0884"/>
<proteinExistence type="predicted"/>
<dbReference type="STRING" id="572546.Arcpr_0884"/>
<dbReference type="Pfam" id="PF24034">
    <property type="entry name" value="DUF7343"/>
    <property type="match status" value="1"/>
</dbReference>
<dbReference type="HOGENOM" id="CLU_062160_0_0_2"/>
<organism evidence="3 4">
    <name type="scientific">Archaeoglobus profundus (strain DSM 5631 / JCM 9629 / NBRC 100127 / Av18)</name>
    <dbReference type="NCBI Taxonomy" id="572546"/>
    <lineage>
        <taxon>Archaea</taxon>
        <taxon>Methanobacteriati</taxon>
        <taxon>Methanobacteriota</taxon>
        <taxon>Archaeoglobi</taxon>
        <taxon>Archaeoglobales</taxon>
        <taxon>Archaeoglobaceae</taxon>
        <taxon>Archaeoglobus</taxon>
    </lineage>
</organism>
<protein>
    <submittedName>
        <fullName evidence="3">Uncharacterized membrane-associated protein/domain-like protein</fullName>
    </submittedName>
</protein>
<dbReference type="GeneID" id="8739547"/>
<evidence type="ECO:0000259" key="2">
    <source>
        <dbReference type="Pfam" id="PF24034"/>
    </source>
</evidence>
<evidence type="ECO:0000256" key="1">
    <source>
        <dbReference type="SAM" id="Phobius"/>
    </source>
</evidence>
<keyword evidence="1" id="KW-1133">Transmembrane helix</keyword>
<evidence type="ECO:0000313" key="4">
    <source>
        <dbReference type="Proteomes" id="UP000001901"/>
    </source>
</evidence>
<dbReference type="InterPro" id="IPR036390">
    <property type="entry name" value="WH_DNA-bd_sf"/>
</dbReference>
<dbReference type="Proteomes" id="UP000001901">
    <property type="component" value="Chromosome"/>
</dbReference>
<sequence>MKCFRVIMTAFLLTVLIVPVNSAIIKGEVYSWELKEIKAVVEINTTPVQRIVAENGTYEFVVPEGVYEIKAYSVDRELSCNETIVVKGNGTYRLDLILFPNLEYQINFTEPEFNLDTGNNGINYIFPVLGALILVLALVMWRIRGRKSLEKVSKESELPEDLMQVLELLKSLGGRATQKELREKLGWSEAKLSLALTDLERRGYIEKYKKGRGNVIFLK</sequence>
<dbReference type="eggNOG" id="arCOG00376">
    <property type="taxonomic scope" value="Archaea"/>
</dbReference>
<dbReference type="EMBL" id="CP001857">
    <property type="protein sequence ID" value="ADB57947.1"/>
    <property type="molecule type" value="Genomic_DNA"/>
</dbReference>
<reference evidence="3 4" key="1">
    <citation type="journal article" date="2010" name="Stand. Genomic Sci.">
        <title>Complete genome sequence of Archaeoglobus profundus type strain (AV18).</title>
        <authorList>
            <person name="von Jan M."/>
            <person name="Lapidus A."/>
            <person name="Del Rio T.G."/>
            <person name="Copeland A."/>
            <person name="Tice H."/>
            <person name="Cheng J.F."/>
            <person name="Lucas S."/>
            <person name="Chen F."/>
            <person name="Nolan M."/>
            <person name="Goodwin L."/>
            <person name="Han C."/>
            <person name="Pitluck S."/>
            <person name="Liolios K."/>
            <person name="Ivanova N."/>
            <person name="Mavromatis K."/>
            <person name="Ovchinnikova G."/>
            <person name="Chertkov O."/>
            <person name="Pati A."/>
            <person name="Chen A."/>
            <person name="Palaniappan K."/>
            <person name="Land M."/>
            <person name="Hauser L."/>
            <person name="Chang Y.J."/>
            <person name="Jeffries C.D."/>
            <person name="Saunders E."/>
            <person name="Brettin T."/>
            <person name="Detter J.C."/>
            <person name="Chain P."/>
            <person name="Eichinger K."/>
            <person name="Huber H."/>
            <person name="Spring S."/>
            <person name="Rohde M."/>
            <person name="Goker M."/>
            <person name="Wirth R."/>
            <person name="Woyke T."/>
            <person name="Bristow J."/>
            <person name="Eisen J.A."/>
            <person name="Markowitz V."/>
            <person name="Hugenholtz P."/>
            <person name="Kyrpides N.C."/>
            <person name="Klenk H.P."/>
        </authorList>
    </citation>
    <scope>NUCLEOTIDE SEQUENCE [LARGE SCALE GENOMIC DNA]</scope>
    <source>
        <strain evidence="4">DSM 5631 / JCM 9629 / NBRC 100127 / Av18</strain>
    </source>
</reference>
<keyword evidence="1" id="KW-0472">Membrane</keyword>
<dbReference type="SUPFAM" id="SSF46785">
    <property type="entry name" value="Winged helix' DNA-binding domain"/>
    <property type="match status" value="1"/>
</dbReference>